<dbReference type="AlphaFoldDB" id="A0A1S2MCZ9"/>
<comment type="similarity">
    <text evidence="1">Belongs to the ABC transporter superfamily.</text>
</comment>
<dbReference type="Proteomes" id="UP000180057">
    <property type="component" value="Unassembled WGS sequence"/>
</dbReference>
<dbReference type="RefSeq" id="WP_071388878.1">
    <property type="nucleotide sequence ID" value="NZ_MLQS01000001.1"/>
</dbReference>
<dbReference type="InterPro" id="IPR027417">
    <property type="entry name" value="P-loop_NTPase"/>
</dbReference>
<sequence>MIRVENVSKKIGSKIVLENINLFVEKGGILGLVGPNGAGKTTLLSVLSTTIMPDGGEIWVAEHSLSQELQEIRKKIGYVPQEIALYPSLSIKDNLTFWAKLTQVKNRKSRIKEVVELLGLDHYWHEKVERLSGGYKRRVNIAVALLHQPQVLIMDEPTVGMDLYSKRELLPFLKNLTKNGTIVIYTSHDVEELLYLSDRIAMLEQGQLVFEGSVEEAKKELSILQGVIG</sequence>
<dbReference type="PANTHER" id="PTHR42711:SF5">
    <property type="entry name" value="ABC TRANSPORTER ATP-BINDING PROTEIN NATA"/>
    <property type="match status" value="1"/>
</dbReference>
<dbReference type="GO" id="GO:0005524">
    <property type="term" value="F:ATP binding"/>
    <property type="evidence" value="ECO:0007669"/>
    <property type="project" value="UniProtKB-KW"/>
</dbReference>
<dbReference type="SMART" id="SM00382">
    <property type="entry name" value="AAA"/>
    <property type="match status" value="1"/>
</dbReference>
<evidence type="ECO:0000256" key="3">
    <source>
        <dbReference type="ARBA" id="ARBA00022741"/>
    </source>
</evidence>
<keyword evidence="4" id="KW-0067">ATP-binding</keyword>
<evidence type="ECO:0000256" key="1">
    <source>
        <dbReference type="ARBA" id="ARBA00005417"/>
    </source>
</evidence>
<reference evidence="6 7" key="1">
    <citation type="submission" date="2016-10" db="EMBL/GenBank/DDBJ databases">
        <title>Draft genome sequences of four alkaliphilic bacteria belonging to the Anaerobacillus genus.</title>
        <authorList>
            <person name="Bassil N.M."/>
            <person name="Lloyd J.R."/>
        </authorList>
    </citation>
    <scope>NUCLEOTIDE SEQUENCE [LARGE SCALE GENOMIC DNA]</scope>
    <source>
        <strain evidence="6 7">DSM 22531</strain>
    </source>
</reference>
<dbReference type="Pfam" id="PF00005">
    <property type="entry name" value="ABC_tran"/>
    <property type="match status" value="1"/>
</dbReference>
<evidence type="ECO:0000256" key="4">
    <source>
        <dbReference type="ARBA" id="ARBA00022840"/>
    </source>
</evidence>
<name>A0A1S2MCZ9_9BACI</name>
<evidence type="ECO:0000313" key="7">
    <source>
        <dbReference type="Proteomes" id="UP000180057"/>
    </source>
</evidence>
<dbReference type="InterPro" id="IPR003593">
    <property type="entry name" value="AAA+_ATPase"/>
</dbReference>
<proteinExistence type="inferred from homology"/>
<organism evidence="6 7">
    <name type="scientific">Anaerobacillus alkalidiazotrophicus</name>
    <dbReference type="NCBI Taxonomy" id="472963"/>
    <lineage>
        <taxon>Bacteria</taxon>
        <taxon>Bacillati</taxon>
        <taxon>Bacillota</taxon>
        <taxon>Bacilli</taxon>
        <taxon>Bacillales</taxon>
        <taxon>Bacillaceae</taxon>
        <taxon>Anaerobacillus</taxon>
    </lineage>
</organism>
<dbReference type="InterPro" id="IPR050763">
    <property type="entry name" value="ABC_transporter_ATP-binding"/>
</dbReference>
<dbReference type="Gene3D" id="3.40.50.300">
    <property type="entry name" value="P-loop containing nucleotide triphosphate hydrolases"/>
    <property type="match status" value="1"/>
</dbReference>
<dbReference type="InterPro" id="IPR003439">
    <property type="entry name" value="ABC_transporter-like_ATP-bd"/>
</dbReference>
<dbReference type="STRING" id="472963.BKP45_06700"/>
<protein>
    <recommendedName>
        <fullName evidence="5">ABC transporter domain-containing protein</fullName>
    </recommendedName>
</protein>
<feature type="domain" description="ABC transporter" evidence="5">
    <location>
        <begin position="2"/>
        <end position="228"/>
    </location>
</feature>
<evidence type="ECO:0000313" key="6">
    <source>
        <dbReference type="EMBL" id="OIJ22323.1"/>
    </source>
</evidence>
<dbReference type="EMBL" id="MLQS01000001">
    <property type="protein sequence ID" value="OIJ22323.1"/>
    <property type="molecule type" value="Genomic_DNA"/>
</dbReference>
<dbReference type="GO" id="GO:0016887">
    <property type="term" value="F:ATP hydrolysis activity"/>
    <property type="evidence" value="ECO:0007669"/>
    <property type="project" value="InterPro"/>
</dbReference>
<comment type="caution">
    <text evidence="6">The sequence shown here is derived from an EMBL/GenBank/DDBJ whole genome shotgun (WGS) entry which is preliminary data.</text>
</comment>
<gene>
    <name evidence="6" type="ORF">BKP45_06700</name>
</gene>
<keyword evidence="2" id="KW-0813">Transport</keyword>
<evidence type="ECO:0000259" key="5">
    <source>
        <dbReference type="PROSITE" id="PS50893"/>
    </source>
</evidence>
<dbReference type="CDD" id="cd03230">
    <property type="entry name" value="ABC_DR_subfamily_A"/>
    <property type="match status" value="1"/>
</dbReference>
<dbReference type="PANTHER" id="PTHR42711">
    <property type="entry name" value="ABC TRANSPORTER ATP-BINDING PROTEIN"/>
    <property type="match status" value="1"/>
</dbReference>
<accession>A0A1S2MCZ9</accession>
<dbReference type="SUPFAM" id="SSF52540">
    <property type="entry name" value="P-loop containing nucleoside triphosphate hydrolases"/>
    <property type="match status" value="1"/>
</dbReference>
<keyword evidence="3" id="KW-0547">Nucleotide-binding</keyword>
<evidence type="ECO:0000256" key="2">
    <source>
        <dbReference type="ARBA" id="ARBA00022448"/>
    </source>
</evidence>
<keyword evidence="7" id="KW-1185">Reference proteome</keyword>
<dbReference type="PROSITE" id="PS50893">
    <property type="entry name" value="ABC_TRANSPORTER_2"/>
    <property type="match status" value="1"/>
</dbReference>